<dbReference type="PANTHER" id="PTHR47064:SF2">
    <property type="entry name" value="SMP-30_GLUCONOLACTONASE_LRE-LIKE REGION DOMAIN-CONTAINING PROTEIN-RELATED"/>
    <property type="match status" value="1"/>
</dbReference>
<comment type="caution">
    <text evidence="3">The sequence shown here is derived from an EMBL/GenBank/DDBJ whole genome shotgun (WGS) entry which is preliminary data.</text>
</comment>
<protein>
    <recommendedName>
        <fullName evidence="2">SMP-30/Gluconolactonase/LRE-like region domain-containing protein</fullName>
    </recommendedName>
</protein>
<reference evidence="3 4" key="1">
    <citation type="submission" date="2016-03" db="EMBL/GenBank/DDBJ databases">
        <title>Comparative genomics of the ectomycorrhizal sister species Rhizopogon vinicolor and Rhizopogon vesiculosus (Basidiomycota: Boletales) reveals a divergence of the mating type B locus.</title>
        <authorList>
            <person name="Mujic A.B."/>
            <person name="Kuo A."/>
            <person name="Tritt A."/>
            <person name="Lipzen A."/>
            <person name="Chen C."/>
            <person name="Johnson J."/>
            <person name="Sharma A."/>
            <person name="Barry K."/>
            <person name="Grigoriev I.V."/>
            <person name="Spatafora J.W."/>
        </authorList>
    </citation>
    <scope>NUCLEOTIDE SEQUENCE [LARGE SCALE GENOMIC DNA]</scope>
    <source>
        <strain evidence="3 4">AM-OR11-056</strain>
    </source>
</reference>
<proteinExistence type="predicted"/>
<dbReference type="EMBL" id="LVVM01002569">
    <property type="protein sequence ID" value="OJA16434.1"/>
    <property type="molecule type" value="Genomic_DNA"/>
</dbReference>
<evidence type="ECO:0000259" key="2">
    <source>
        <dbReference type="Pfam" id="PF08450"/>
    </source>
</evidence>
<dbReference type="InterPro" id="IPR013658">
    <property type="entry name" value="SGL"/>
</dbReference>
<dbReference type="Proteomes" id="UP000183567">
    <property type="component" value="Unassembled WGS sequence"/>
</dbReference>
<keyword evidence="1" id="KW-0732">Signal</keyword>
<evidence type="ECO:0000256" key="1">
    <source>
        <dbReference type="SAM" id="SignalP"/>
    </source>
</evidence>
<accession>A0A1J8R3U2</accession>
<gene>
    <name evidence="3" type="ORF">AZE42_03800</name>
</gene>
<name>A0A1J8R3U2_9AGAM</name>
<organism evidence="3 4">
    <name type="scientific">Rhizopogon vesiculosus</name>
    <dbReference type="NCBI Taxonomy" id="180088"/>
    <lineage>
        <taxon>Eukaryota</taxon>
        <taxon>Fungi</taxon>
        <taxon>Dikarya</taxon>
        <taxon>Basidiomycota</taxon>
        <taxon>Agaricomycotina</taxon>
        <taxon>Agaricomycetes</taxon>
        <taxon>Agaricomycetidae</taxon>
        <taxon>Boletales</taxon>
        <taxon>Suillineae</taxon>
        <taxon>Rhizopogonaceae</taxon>
        <taxon>Rhizopogon</taxon>
    </lineage>
</organism>
<dbReference type="AlphaFoldDB" id="A0A1J8R3U2"/>
<sequence length="407" mass="43737">MMTISAASTVLAVALAAVLCMKASSSSSNLTVPPGAVYIDPLMYNVVGANYTEWRNVSTVGFNPTNTAPPFIQVFDPSFLEVTGPSATIRAITSNPGFAFAHEAPIYVPDLNVVFFTSNDGGPLGYSGWYNNSVVSMINLTEVDMVLASTTGDANVPIQTLNLSDTVQMVNGGTGPYKGNLLFMTSGRALLPSSIVLVNPNPPYNTTVLLDNFLGRQFNSLNDVKILPGTDIMFFTDPTYGWLNDFRPEPMLPSQVYRFDPSTGQVRVVADQFVHPNGIAFTPDGATAFITDTGISGGFLGTNQTLPATIYQYDVDPLTQSFKNRRVFAYIDSGVPDGIQLDTIGNVYSGCGEGTHVWNAQGTLIGKFYLNSTTAQMIFTKSGLVILDEETIYLANIQAQGVDLITL</sequence>
<dbReference type="PANTHER" id="PTHR47064">
    <property type="entry name" value="PUTATIVE (AFU_ORTHOLOGUE AFUA_1G08990)-RELATED"/>
    <property type="match status" value="1"/>
</dbReference>
<feature type="chain" id="PRO_5012972950" description="SMP-30/Gluconolactonase/LRE-like region domain-containing protein" evidence="1">
    <location>
        <begin position="26"/>
        <end position="407"/>
    </location>
</feature>
<evidence type="ECO:0000313" key="3">
    <source>
        <dbReference type="EMBL" id="OJA16434.1"/>
    </source>
</evidence>
<dbReference type="OrthoDB" id="423498at2759"/>
<dbReference type="STRING" id="180088.A0A1J8R3U2"/>
<dbReference type="Pfam" id="PF08450">
    <property type="entry name" value="SGL"/>
    <property type="match status" value="1"/>
</dbReference>
<feature type="domain" description="SMP-30/Gluconolactonase/LRE-like region" evidence="2">
    <location>
        <begin position="205"/>
        <end position="374"/>
    </location>
</feature>
<keyword evidence="4" id="KW-1185">Reference proteome</keyword>
<dbReference type="SUPFAM" id="SSF63829">
    <property type="entry name" value="Calcium-dependent phosphotriesterase"/>
    <property type="match status" value="1"/>
</dbReference>
<dbReference type="InterPro" id="IPR052988">
    <property type="entry name" value="Oryzine_lactonohydrolase"/>
</dbReference>
<dbReference type="Gene3D" id="2.120.10.30">
    <property type="entry name" value="TolB, C-terminal domain"/>
    <property type="match status" value="1"/>
</dbReference>
<feature type="signal peptide" evidence="1">
    <location>
        <begin position="1"/>
        <end position="25"/>
    </location>
</feature>
<evidence type="ECO:0000313" key="4">
    <source>
        <dbReference type="Proteomes" id="UP000183567"/>
    </source>
</evidence>
<dbReference type="InterPro" id="IPR011042">
    <property type="entry name" value="6-blade_b-propeller_TolB-like"/>
</dbReference>